<dbReference type="RefSeq" id="WP_144022596.1">
    <property type="nucleotide sequence ID" value="NZ_FZPH01000005.1"/>
</dbReference>
<dbReference type="AlphaFoldDB" id="A0A239M626"/>
<name>A0A239M626_9ACTN</name>
<feature type="signal peptide" evidence="1">
    <location>
        <begin position="1"/>
        <end position="28"/>
    </location>
</feature>
<sequence>MKPRGRSVIVLVALATLLMGIMAVPAQAAEYRCGRTAINTIACWVGYQTYPPGTSGLRSSMQGWADGPNIGITARQQNGADEIVVQLKVWDLNEDGYRARVWVDIFQNCHCTNDAYRPQPGRVMDAFNNSGTVPPQWHFINSSGLYVTRYTVRLYLGRYQNSTGNFNRNEEQTYYLEIY</sequence>
<evidence type="ECO:0000313" key="3">
    <source>
        <dbReference type="Proteomes" id="UP000198362"/>
    </source>
</evidence>
<gene>
    <name evidence="2" type="ORF">SAMN05421812_105167</name>
</gene>
<evidence type="ECO:0008006" key="4">
    <source>
        <dbReference type="Google" id="ProtNLM"/>
    </source>
</evidence>
<dbReference type="EMBL" id="FZPH01000005">
    <property type="protein sequence ID" value="SNT38156.1"/>
    <property type="molecule type" value="Genomic_DNA"/>
</dbReference>
<reference evidence="2 3" key="1">
    <citation type="submission" date="2017-06" db="EMBL/GenBank/DDBJ databases">
        <authorList>
            <person name="Kim H.J."/>
            <person name="Triplett B.A."/>
        </authorList>
    </citation>
    <scope>NUCLEOTIDE SEQUENCE [LARGE SCALE GENOMIC DNA]</scope>
    <source>
        <strain evidence="2 3">CGMCC 4.5593</strain>
    </source>
</reference>
<accession>A0A239M626</accession>
<protein>
    <recommendedName>
        <fullName evidence="4">Peptidase inhibitor family I36</fullName>
    </recommendedName>
</protein>
<proteinExistence type="predicted"/>
<keyword evidence="3" id="KW-1185">Reference proteome</keyword>
<keyword evidence="1" id="KW-0732">Signal</keyword>
<evidence type="ECO:0000313" key="2">
    <source>
        <dbReference type="EMBL" id="SNT38156.1"/>
    </source>
</evidence>
<feature type="chain" id="PRO_5012964023" description="Peptidase inhibitor family I36" evidence="1">
    <location>
        <begin position="29"/>
        <end position="179"/>
    </location>
</feature>
<organism evidence="2 3">
    <name type="scientific">Asanoa hainanensis</name>
    <dbReference type="NCBI Taxonomy" id="560556"/>
    <lineage>
        <taxon>Bacteria</taxon>
        <taxon>Bacillati</taxon>
        <taxon>Actinomycetota</taxon>
        <taxon>Actinomycetes</taxon>
        <taxon>Micromonosporales</taxon>
        <taxon>Micromonosporaceae</taxon>
        <taxon>Asanoa</taxon>
    </lineage>
</organism>
<dbReference type="Proteomes" id="UP000198362">
    <property type="component" value="Unassembled WGS sequence"/>
</dbReference>
<evidence type="ECO:0000256" key="1">
    <source>
        <dbReference type="SAM" id="SignalP"/>
    </source>
</evidence>
<dbReference type="OrthoDB" id="9846755at2"/>